<feature type="region of interest" description="Disordered" evidence="12">
    <location>
        <begin position="1"/>
        <end position="51"/>
    </location>
</feature>
<dbReference type="InterPro" id="IPR013725">
    <property type="entry name" value="DNA_replication_fac_RFC1_C"/>
</dbReference>
<comment type="caution">
    <text evidence="14">The sequence shown here is derived from an EMBL/GenBank/DDBJ whole genome shotgun (WGS) entry which is preliminary data.</text>
</comment>
<dbReference type="Gene3D" id="3.40.50.300">
    <property type="entry name" value="P-loop containing nucleotide triphosphate hydrolases"/>
    <property type="match status" value="1"/>
</dbReference>
<dbReference type="GO" id="GO:0005524">
    <property type="term" value="F:ATP binding"/>
    <property type="evidence" value="ECO:0007669"/>
    <property type="project" value="UniProtKB-UniRule"/>
</dbReference>
<dbReference type="FunFam" id="1.20.272.10:FF:000005">
    <property type="entry name" value="Replication factor C subunit 1"/>
    <property type="match status" value="1"/>
</dbReference>
<dbReference type="SUPFAM" id="SSF52540">
    <property type="entry name" value="P-loop containing nucleoside triphosphate hydrolases"/>
    <property type="match status" value="1"/>
</dbReference>
<dbReference type="CDD" id="cd00009">
    <property type="entry name" value="AAA"/>
    <property type="match status" value="1"/>
</dbReference>
<comment type="subcellular location">
    <subcellularLocation>
        <location evidence="1 10">Nucleus</location>
    </subcellularLocation>
</comment>
<evidence type="ECO:0000313" key="14">
    <source>
        <dbReference type="EMBL" id="KAK5780025.1"/>
    </source>
</evidence>
<dbReference type="FunFam" id="3.40.50.10190:FF:000001">
    <property type="entry name" value="Replication factor C subunit 1"/>
    <property type="match status" value="1"/>
</dbReference>
<feature type="region of interest" description="Disordered" evidence="12">
    <location>
        <begin position="838"/>
        <end position="915"/>
    </location>
</feature>
<reference evidence="15" key="1">
    <citation type="submission" date="2023-07" db="EMBL/GenBank/DDBJ databases">
        <title>A draft genome of Kazachstania heterogenica Y-27499.</title>
        <authorList>
            <person name="Donic C."/>
            <person name="Kralova J.S."/>
            <person name="Fidel L."/>
            <person name="Ben-Dor S."/>
            <person name="Jung S."/>
        </authorList>
    </citation>
    <scope>NUCLEOTIDE SEQUENCE [LARGE SCALE GENOMIC DNA]</scope>
    <source>
        <strain evidence="15">Y27499</strain>
    </source>
</reference>
<evidence type="ECO:0000256" key="9">
    <source>
        <dbReference type="ARBA" id="ARBA00023242"/>
    </source>
</evidence>
<keyword evidence="11" id="KW-0175">Coiled coil</keyword>
<evidence type="ECO:0000256" key="10">
    <source>
        <dbReference type="PIRNR" id="PIRNR036578"/>
    </source>
</evidence>
<feature type="coiled-coil region" evidence="11">
    <location>
        <begin position="290"/>
        <end position="328"/>
    </location>
</feature>
<dbReference type="InterPro" id="IPR008921">
    <property type="entry name" value="DNA_pol3_clamp-load_cplx_C"/>
</dbReference>
<dbReference type="SMART" id="SM00382">
    <property type="entry name" value="AAA"/>
    <property type="match status" value="1"/>
</dbReference>
<evidence type="ECO:0000256" key="8">
    <source>
        <dbReference type="ARBA" id="ARBA00023125"/>
    </source>
</evidence>
<evidence type="ECO:0000256" key="6">
    <source>
        <dbReference type="ARBA" id="ARBA00022741"/>
    </source>
</evidence>
<sequence length="915" mass="101808">MVDITDFFGKGRKSGSKSTISNTKKPARAATVPATTTTTTKHDIIDLDDDDDEDLLELQSKKRRLKEPDTIIIDSPSPKRKKNKEVSVSKDTYDQHDKTTETKENQPFVFKPIPIVPIKNREQSINSIKKENVSSKAIRVDENFTVPANVSKHKLTAEEVLAKIPSLDLNSVHVKEDAKFDFRARGTQDVEGTGETPSDFPEGSPNCLLGLTIVFTGVLPTIERGAAESLAKKYGARVTKSISGKTSVVVLGDDAGPRKVEKIRQLKIKAIDEEGFKQLIAGMPEEGGAGTAAEKARQKLKEEEEKTKREVEAMLKEEKLKKARIKQAEASGKSIKQEDMVRDEDKLWTVKYAPTDISQICGNKGPITKLVNWLKNWDSNKRMGFKSPGRDGTGIYRTVMLSGPPGIGKTTAAHLVAKQFGYDVLEQNASDVRSKSLLNEGVKNALGNMSVVGYFKNKSNTDDVNGKKFVIIMDEVDGMSGGDRGGVGQLAQFCRKTTTPMILICNERNLPKMRPFDRTCLDIQFRRPDANSIKARLMTISIREGFKLDPTIIDKLVQTTRGDIRQIINLLSTISMTTKSIGHDNIKEISESWEKNVALKPFDITHKLLDGHIYTDLGSNTFTLNDKIGLYFDDLDFTPLMIQENYIHCKPGNLPVNKSPLDMIAEAADSISEGDLVERRIRSSEQLWSLLPLHAVLSSVRPSSKVAGHMAGRINFTSWLGQNSRTNKYYRLLQELQYHTRLSTSTDKVGLRLNYLPTLYSRLLRPLVKDGSEGIAEVIQLMDDYYLTKEDWDVVMDFMIGPDKTDLIIKKIPTAVKSSFTRKYNSMTHPVVIYKTGSSIGGGGSSSSSGSINQPDFEDVVDADTSNATPDDDDNEDDTELDLKKDKLIKQKVKPTKKKATSTKKPAPKRRRTKA</sequence>
<keyword evidence="9 10" id="KW-0539">Nucleus</keyword>
<feature type="compositionally biased region" description="Basic and acidic residues" evidence="12">
    <location>
        <begin position="84"/>
        <end position="104"/>
    </location>
</feature>
<dbReference type="InterPro" id="IPR012178">
    <property type="entry name" value="RFC1"/>
</dbReference>
<dbReference type="Pfam" id="PF00004">
    <property type="entry name" value="AAA"/>
    <property type="match status" value="1"/>
</dbReference>
<dbReference type="FunFam" id="1.10.8.60:FF:000021">
    <property type="entry name" value="Replication factor C subunit 1"/>
    <property type="match status" value="1"/>
</dbReference>
<dbReference type="Gene3D" id="1.10.8.60">
    <property type="match status" value="1"/>
</dbReference>
<keyword evidence="6 10" id="KW-0547">Nucleotide-binding</keyword>
<evidence type="ECO:0000256" key="4">
    <source>
        <dbReference type="ARBA" id="ARBA00022553"/>
    </source>
</evidence>
<dbReference type="PANTHER" id="PTHR23389:SF6">
    <property type="entry name" value="REPLICATION FACTOR C SUBUNIT 1"/>
    <property type="match status" value="1"/>
</dbReference>
<dbReference type="InterPro" id="IPR047854">
    <property type="entry name" value="RFC_lid"/>
</dbReference>
<feature type="compositionally biased region" description="Acidic residues" evidence="12">
    <location>
        <begin position="870"/>
        <end position="880"/>
    </location>
</feature>
<feature type="region of interest" description="Disordered" evidence="12">
    <location>
        <begin position="66"/>
        <end position="104"/>
    </location>
</feature>
<dbReference type="PIRSF" id="PIRSF036578">
    <property type="entry name" value="RFC1"/>
    <property type="match status" value="1"/>
</dbReference>
<evidence type="ECO:0000313" key="15">
    <source>
        <dbReference type="Proteomes" id="UP001306508"/>
    </source>
</evidence>
<dbReference type="Pfam" id="PF00533">
    <property type="entry name" value="BRCT"/>
    <property type="match status" value="1"/>
</dbReference>
<keyword evidence="4" id="KW-0597">Phosphoprotein</keyword>
<organism evidence="14 15">
    <name type="scientific">Arxiozyma heterogenica</name>
    <dbReference type="NCBI Taxonomy" id="278026"/>
    <lineage>
        <taxon>Eukaryota</taxon>
        <taxon>Fungi</taxon>
        <taxon>Dikarya</taxon>
        <taxon>Ascomycota</taxon>
        <taxon>Saccharomycotina</taxon>
        <taxon>Saccharomycetes</taxon>
        <taxon>Saccharomycetales</taxon>
        <taxon>Saccharomycetaceae</taxon>
        <taxon>Arxiozyma</taxon>
    </lineage>
</organism>
<dbReference type="SUPFAM" id="SSF48019">
    <property type="entry name" value="post-AAA+ oligomerization domain-like"/>
    <property type="match status" value="1"/>
</dbReference>
<dbReference type="GO" id="GO:0006271">
    <property type="term" value="P:DNA strand elongation involved in DNA replication"/>
    <property type="evidence" value="ECO:0007669"/>
    <property type="project" value="UniProtKB-ARBA"/>
</dbReference>
<evidence type="ECO:0000256" key="5">
    <source>
        <dbReference type="ARBA" id="ARBA00022705"/>
    </source>
</evidence>
<dbReference type="FunFam" id="3.40.50.300:FF:000395">
    <property type="entry name" value="Replication factor C subunit 1"/>
    <property type="match status" value="1"/>
</dbReference>
<dbReference type="GO" id="GO:0003677">
    <property type="term" value="F:DNA binding"/>
    <property type="evidence" value="ECO:0007669"/>
    <property type="project" value="UniProtKB-KW"/>
</dbReference>
<gene>
    <name evidence="14" type="ORF">RI543_002565</name>
</gene>
<dbReference type="GO" id="GO:0016887">
    <property type="term" value="F:ATP hydrolysis activity"/>
    <property type="evidence" value="ECO:0007669"/>
    <property type="project" value="InterPro"/>
</dbReference>
<keyword evidence="8" id="KW-0238">DNA-binding</keyword>
<evidence type="ECO:0000256" key="2">
    <source>
        <dbReference type="ARBA" id="ARBA00006116"/>
    </source>
</evidence>
<dbReference type="InterPro" id="IPR027417">
    <property type="entry name" value="P-loop_NTPase"/>
</dbReference>
<dbReference type="AlphaFoldDB" id="A0AAN7WLZ1"/>
<evidence type="ECO:0000256" key="11">
    <source>
        <dbReference type="SAM" id="Coils"/>
    </source>
</evidence>
<keyword evidence="15" id="KW-1185">Reference proteome</keyword>
<dbReference type="EMBL" id="JAWIZZ010000045">
    <property type="protein sequence ID" value="KAK5780025.1"/>
    <property type="molecule type" value="Genomic_DNA"/>
</dbReference>
<dbReference type="SMART" id="SM00292">
    <property type="entry name" value="BRCT"/>
    <property type="match status" value="1"/>
</dbReference>
<dbReference type="InterPro" id="IPR003959">
    <property type="entry name" value="ATPase_AAA_core"/>
</dbReference>
<feature type="compositionally biased region" description="Basic residues" evidence="12">
    <location>
        <begin position="890"/>
        <end position="915"/>
    </location>
</feature>
<dbReference type="Pfam" id="PF08519">
    <property type="entry name" value="RFC1"/>
    <property type="match status" value="1"/>
</dbReference>
<evidence type="ECO:0000256" key="3">
    <source>
        <dbReference type="ARBA" id="ARBA00020401"/>
    </source>
</evidence>
<dbReference type="Gene3D" id="3.40.50.10190">
    <property type="entry name" value="BRCT domain"/>
    <property type="match status" value="1"/>
</dbReference>
<dbReference type="InterPro" id="IPR003593">
    <property type="entry name" value="AAA+_ATPase"/>
</dbReference>
<dbReference type="PROSITE" id="PS50172">
    <property type="entry name" value="BRCT"/>
    <property type="match status" value="1"/>
</dbReference>
<feature type="domain" description="BRCT" evidence="13">
    <location>
        <begin position="203"/>
        <end position="280"/>
    </location>
</feature>
<dbReference type="Pfam" id="PF25361">
    <property type="entry name" value="AAA_lid_RFC1"/>
    <property type="match status" value="1"/>
</dbReference>
<dbReference type="Gene3D" id="1.20.272.10">
    <property type="match status" value="1"/>
</dbReference>
<dbReference type="GO" id="GO:0003689">
    <property type="term" value="F:DNA clamp loader activity"/>
    <property type="evidence" value="ECO:0007669"/>
    <property type="project" value="UniProtKB-UniRule"/>
</dbReference>
<dbReference type="GO" id="GO:0006281">
    <property type="term" value="P:DNA repair"/>
    <property type="evidence" value="ECO:0007669"/>
    <property type="project" value="InterPro"/>
</dbReference>
<proteinExistence type="inferred from homology"/>
<dbReference type="InterPro" id="IPR001357">
    <property type="entry name" value="BRCT_dom"/>
</dbReference>
<dbReference type="GO" id="GO:0005663">
    <property type="term" value="C:DNA replication factor C complex"/>
    <property type="evidence" value="ECO:0007669"/>
    <property type="project" value="InterPro"/>
</dbReference>
<keyword evidence="5 10" id="KW-0235">DNA replication</keyword>
<feature type="compositionally biased region" description="Low complexity" evidence="12">
    <location>
        <begin position="28"/>
        <end position="39"/>
    </location>
</feature>
<comment type="similarity">
    <text evidence="2 10">Belongs to the activator 1 large subunit family.</text>
</comment>
<dbReference type="PANTHER" id="PTHR23389">
    <property type="entry name" value="CHROMOSOME TRANSMISSION FIDELITY FACTOR 18"/>
    <property type="match status" value="1"/>
</dbReference>
<accession>A0AAN7WLZ1</accession>
<keyword evidence="7 10" id="KW-0067">ATP-binding</keyword>
<evidence type="ECO:0000256" key="7">
    <source>
        <dbReference type="ARBA" id="ARBA00022840"/>
    </source>
</evidence>
<dbReference type="SUPFAM" id="SSF52113">
    <property type="entry name" value="BRCT domain"/>
    <property type="match status" value="1"/>
</dbReference>
<name>A0AAN7WLZ1_9SACH</name>
<evidence type="ECO:0000256" key="12">
    <source>
        <dbReference type="SAM" id="MobiDB-lite"/>
    </source>
</evidence>
<dbReference type="InterPro" id="IPR036420">
    <property type="entry name" value="BRCT_dom_sf"/>
</dbReference>
<dbReference type="CDD" id="cd18140">
    <property type="entry name" value="HLD_clamp_RFC"/>
    <property type="match status" value="1"/>
</dbReference>
<dbReference type="Proteomes" id="UP001306508">
    <property type="component" value="Unassembled WGS sequence"/>
</dbReference>
<dbReference type="PRINTS" id="PR00364">
    <property type="entry name" value="DISEASERSIST"/>
</dbReference>
<protein>
    <recommendedName>
        <fullName evidence="3 10">Replication factor C subunit 1</fullName>
    </recommendedName>
</protein>
<dbReference type="GO" id="GO:0005634">
    <property type="term" value="C:nucleus"/>
    <property type="evidence" value="ECO:0007669"/>
    <property type="project" value="UniProtKB-SubCell"/>
</dbReference>
<evidence type="ECO:0000256" key="1">
    <source>
        <dbReference type="ARBA" id="ARBA00004123"/>
    </source>
</evidence>
<evidence type="ECO:0000259" key="13">
    <source>
        <dbReference type="PROSITE" id="PS50172"/>
    </source>
</evidence>